<feature type="region of interest" description="Disordered" evidence="1">
    <location>
        <begin position="316"/>
        <end position="380"/>
    </location>
</feature>
<feature type="domain" description="DUF58" evidence="2">
    <location>
        <begin position="197"/>
        <end position="312"/>
    </location>
</feature>
<dbReference type="Proteomes" id="UP000324021">
    <property type="component" value="Unassembled WGS sequence"/>
</dbReference>
<feature type="compositionally biased region" description="Polar residues" evidence="1">
    <location>
        <begin position="355"/>
        <end position="373"/>
    </location>
</feature>
<feature type="compositionally biased region" description="Polar residues" evidence="1">
    <location>
        <begin position="317"/>
        <end position="330"/>
    </location>
</feature>
<proteinExistence type="predicted"/>
<sequence>MYPTRQGWTVAALAVVPAVLAVVFARPLVLVGSALIGAWLLAHQYRFTRDLERTVESLSVVQSPTRTAVQTGDETPVTLTATREAKTELTLEVSAGLPVAATATRPFVLSLEPAIEQANRTRTVTWPVAGRHTFDKITVTATDGLFRETITAGSTPTVTVEPPSPRSIHVGEGGDRIAASYGSHESRRTGTGIEPAELREYLPGDTGRRIDWKATARHTTPYVREYEAESDRRTLLAVDHRSSLAMGSEGETKLEALREVALVIAGNTRRLNNPLGLVTVGDGGITNYRGIASSTVNYRPIRRQLLSLEPTIAADTPISNQMGTTSMNSTETNANESSASRSSSTQLRTVRAGENNVSLLRRNTTPTDAQRSLSDLEGTDEDDAFGRTLRTFYSGQQRYRERIAEDPLYGAVHRGVTDAQGSIWTVICTDDSRPGELRETVSLARQGGNEVLVLLAPSVLYEPGGLADIEQAYDRYVEFEEFRRELARIDNVTALEVGPTDRLSAVIEAGRSRGGHA</sequence>
<name>A0A1G6US35_9EURY</name>
<dbReference type="PANTHER" id="PTHR33608:SF6">
    <property type="entry name" value="BLL2464 PROTEIN"/>
    <property type="match status" value="1"/>
</dbReference>
<dbReference type="RefSeq" id="WP_149782397.1">
    <property type="nucleotide sequence ID" value="NZ_FMZP01000023.1"/>
</dbReference>
<organism evidence="3 4">
    <name type="scientific">Natrinema hispanicum</name>
    <dbReference type="NCBI Taxonomy" id="392421"/>
    <lineage>
        <taxon>Archaea</taxon>
        <taxon>Methanobacteriati</taxon>
        <taxon>Methanobacteriota</taxon>
        <taxon>Stenosarchaea group</taxon>
        <taxon>Halobacteria</taxon>
        <taxon>Halobacteriales</taxon>
        <taxon>Natrialbaceae</taxon>
        <taxon>Natrinema</taxon>
    </lineage>
</organism>
<dbReference type="InterPro" id="IPR002881">
    <property type="entry name" value="DUF58"/>
</dbReference>
<protein>
    <recommendedName>
        <fullName evidence="2">DUF58 domain-containing protein</fullName>
    </recommendedName>
</protein>
<evidence type="ECO:0000259" key="2">
    <source>
        <dbReference type="Pfam" id="PF01882"/>
    </source>
</evidence>
<evidence type="ECO:0000313" key="4">
    <source>
        <dbReference type="Proteomes" id="UP000324021"/>
    </source>
</evidence>
<dbReference type="PANTHER" id="PTHR33608">
    <property type="entry name" value="BLL2464 PROTEIN"/>
    <property type="match status" value="1"/>
</dbReference>
<dbReference type="Pfam" id="PF01882">
    <property type="entry name" value="DUF58"/>
    <property type="match status" value="1"/>
</dbReference>
<reference evidence="3 4" key="1">
    <citation type="submission" date="2016-10" db="EMBL/GenBank/DDBJ databases">
        <authorList>
            <person name="Varghese N."/>
            <person name="Submissions S."/>
        </authorList>
    </citation>
    <scope>NUCLEOTIDE SEQUENCE [LARGE SCALE GENOMIC DNA]</scope>
    <source>
        <strain evidence="3 4">CDM_1</strain>
    </source>
</reference>
<evidence type="ECO:0000313" key="3">
    <source>
        <dbReference type="EMBL" id="SDD43377.1"/>
    </source>
</evidence>
<accession>A0A1G6US35</accession>
<dbReference type="EMBL" id="FMZP01000023">
    <property type="protein sequence ID" value="SDD43377.1"/>
    <property type="molecule type" value="Genomic_DNA"/>
</dbReference>
<dbReference type="AlphaFoldDB" id="A0A1G6US35"/>
<feature type="compositionally biased region" description="Low complexity" evidence="1">
    <location>
        <begin position="331"/>
        <end position="345"/>
    </location>
</feature>
<evidence type="ECO:0000256" key="1">
    <source>
        <dbReference type="SAM" id="MobiDB-lite"/>
    </source>
</evidence>
<gene>
    <name evidence="3" type="ORF">SAMN05192552_10238</name>
</gene>